<protein>
    <submittedName>
        <fullName evidence="4">CsbD family protein</fullName>
    </submittedName>
</protein>
<feature type="region of interest" description="Disordered" evidence="2">
    <location>
        <begin position="1"/>
        <end position="70"/>
    </location>
</feature>
<dbReference type="AlphaFoldDB" id="A0A917SDP9"/>
<dbReference type="InterPro" id="IPR036629">
    <property type="entry name" value="YjbJ_sf"/>
</dbReference>
<comment type="caution">
    <text evidence="4">The sequence shown here is derived from an EMBL/GenBank/DDBJ whole genome shotgun (WGS) entry which is preliminary data.</text>
</comment>
<dbReference type="Proteomes" id="UP000613840">
    <property type="component" value="Unassembled WGS sequence"/>
</dbReference>
<dbReference type="Pfam" id="PF05532">
    <property type="entry name" value="CsbD"/>
    <property type="match status" value="1"/>
</dbReference>
<name>A0A917SDP9_9ACTN</name>
<sequence>MVGDRDDNKAENKGEELRGKVKEGIGKATGDERLERQGQTDQASGKAKQAGEDLKDAAGKLKDRVSGDDK</sequence>
<feature type="compositionally biased region" description="Basic and acidic residues" evidence="2">
    <location>
        <begin position="1"/>
        <end position="38"/>
    </location>
</feature>
<gene>
    <name evidence="4" type="ORF">GCM10011575_32920</name>
</gene>
<keyword evidence="5" id="KW-1185">Reference proteome</keyword>
<dbReference type="SUPFAM" id="SSF69047">
    <property type="entry name" value="Hypothetical protein YjbJ"/>
    <property type="match status" value="1"/>
</dbReference>
<feature type="compositionally biased region" description="Basic and acidic residues" evidence="2">
    <location>
        <begin position="49"/>
        <end position="70"/>
    </location>
</feature>
<evidence type="ECO:0000313" key="5">
    <source>
        <dbReference type="Proteomes" id="UP000613840"/>
    </source>
</evidence>
<reference evidence="4" key="2">
    <citation type="submission" date="2020-09" db="EMBL/GenBank/DDBJ databases">
        <authorList>
            <person name="Sun Q."/>
            <person name="Zhou Y."/>
        </authorList>
    </citation>
    <scope>NUCLEOTIDE SEQUENCE</scope>
    <source>
        <strain evidence="4">CGMCC 4.7306</strain>
    </source>
</reference>
<evidence type="ECO:0000256" key="1">
    <source>
        <dbReference type="ARBA" id="ARBA00009129"/>
    </source>
</evidence>
<evidence type="ECO:0000256" key="2">
    <source>
        <dbReference type="SAM" id="MobiDB-lite"/>
    </source>
</evidence>
<feature type="domain" description="CsbD-like" evidence="3">
    <location>
        <begin position="8"/>
        <end position="58"/>
    </location>
</feature>
<dbReference type="RefSeq" id="WP_188896512.1">
    <property type="nucleotide sequence ID" value="NZ_BMMZ01000008.1"/>
</dbReference>
<dbReference type="Gene3D" id="1.10.1470.10">
    <property type="entry name" value="YjbJ"/>
    <property type="match status" value="1"/>
</dbReference>
<comment type="similarity">
    <text evidence="1">Belongs to the UPF0337 (CsbD) family.</text>
</comment>
<proteinExistence type="inferred from homology"/>
<dbReference type="EMBL" id="BMMZ01000008">
    <property type="protein sequence ID" value="GGL71981.1"/>
    <property type="molecule type" value="Genomic_DNA"/>
</dbReference>
<dbReference type="InterPro" id="IPR008462">
    <property type="entry name" value="CsbD"/>
</dbReference>
<organism evidence="4 5">
    <name type="scientific">Microlunatus endophyticus</name>
    <dbReference type="NCBI Taxonomy" id="1716077"/>
    <lineage>
        <taxon>Bacteria</taxon>
        <taxon>Bacillati</taxon>
        <taxon>Actinomycetota</taxon>
        <taxon>Actinomycetes</taxon>
        <taxon>Propionibacteriales</taxon>
        <taxon>Propionibacteriaceae</taxon>
        <taxon>Microlunatus</taxon>
    </lineage>
</organism>
<accession>A0A917SDP9</accession>
<evidence type="ECO:0000259" key="3">
    <source>
        <dbReference type="Pfam" id="PF05532"/>
    </source>
</evidence>
<reference evidence="4" key="1">
    <citation type="journal article" date="2014" name="Int. J. Syst. Evol. Microbiol.">
        <title>Complete genome sequence of Corynebacterium casei LMG S-19264T (=DSM 44701T), isolated from a smear-ripened cheese.</title>
        <authorList>
            <consortium name="US DOE Joint Genome Institute (JGI-PGF)"/>
            <person name="Walter F."/>
            <person name="Albersmeier A."/>
            <person name="Kalinowski J."/>
            <person name="Ruckert C."/>
        </authorList>
    </citation>
    <scope>NUCLEOTIDE SEQUENCE</scope>
    <source>
        <strain evidence="4">CGMCC 4.7306</strain>
    </source>
</reference>
<evidence type="ECO:0000313" key="4">
    <source>
        <dbReference type="EMBL" id="GGL71981.1"/>
    </source>
</evidence>